<dbReference type="GeneID" id="87817060"/>
<feature type="signal peptide" evidence="3">
    <location>
        <begin position="1"/>
        <end position="31"/>
    </location>
</feature>
<reference evidence="4" key="1">
    <citation type="journal article" date="2023" name="Mol. Phylogenet. Evol.">
        <title>Genome-scale phylogeny and comparative genomics of the fungal order Sordariales.</title>
        <authorList>
            <person name="Hensen N."/>
            <person name="Bonometti L."/>
            <person name="Westerberg I."/>
            <person name="Brannstrom I.O."/>
            <person name="Guillou S."/>
            <person name="Cros-Aarteil S."/>
            <person name="Calhoun S."/>
            <person name="Haridas S."/>
            <person name="Kuo A."/>
            <person name="Mondo S."/>
            <person name="Pangilinan J."/>
            <person name="Riley R."/>
            <person name="LaButti K."/>
            <person name="Andreopoulos B."/>
            <person name="Lipzen A."/>
            <person name="Chen C."/>
            <person name="Yan M."/>
            <person name="Daum C."/>
            <person name="Ng V."/>
            <person name="Clum A."/>
            <person name="Steindorff A."/>
            <person name="Ohm R.A."/>
            <person name="Martin F."/>
            <person name="Silar P."/>
            <person name="Natvig D.O."/>
            <person name="Lalanne C."/>
            <person name="Gautier V."/>
            <person name="Ament-Velasquez S.L."/>
            <person name="Kruys A."/>
            <person name="Hutchinson M.I."/>
            <person name="Powell A.J."/>
            <person name="Barry K."/>
            <person name="Miller A.N."/>
            <person name="Grigoriev I.V."/>
            <person name="Debuchy R."/>
            <person name="Gladieux P."/>
            <person name="Hiltunen Thoren M."/>
            <person name="Johannesson H."/>
        </authorList>
    </citation>
    <scope>NUCLEOTIDE SEQUENCE</scope>
    <source>
        <strain evidence="4">CBS 141.50</strain>
    </source>
</reference>
<reference evidence="4" key="2">
    <citation type="submission" date="2023-05" db="EMBL/GenBank/DDBJ databases">
        <authorList>
            <consortium name="Lawrence Berkeley National Laboratory"/>
            <person name="Steindorff A."/>
            <person name="Hensen N."/>
            <person name="Bonometti L."/>
            <person name="Westerberg I."/>
            <person name="Brannstrom I.O."/>
            <person name="Guillou S."/>
            <person name="Cros-Aarteil S."/>
            <person name="Calhoun S."/>
            <person name="Haridas S."/>
            <person name="Kuo A."/>
            <person name="Mondo S."/>
            <person name="Pangilinan J."/>
            <person name="Riley R."/>
            <person name="Labutti K."/>
            <person name="Andreopoulos B."/>
            <person name="Lipzen A."/>
            <person name="Chen C."/>
            <person name="Yanf M."/>
            <person name="Daum C."/>
            <person name="Ng V."/>
            <person name="Clum A."/>
            <person name="Ohm R."/>
            <person name="Martin F."/>
            <person name="Silar P."/>
            <person name="Natvig D."/>
            <person name="Lalanne C."/>
            <person name="Gautier V."/>
            <person name="Ament-Velasquez S.L."/>
            <person name="Kruys A."/>
            <person name="Hutchinson M.I."/>
            <person name="Powell A.J."/>
            <person name="Barry K."/>
            <person name="Miller A.N."/>
            <person name="Grigoriev I.V."/>
            <person name="Debuchy R."/>
            <person name="Gladieux P."/>
            <person name="Thoren M.H."/>
            <person name="Johannesson H."/>
        </authorList>
    </citation>
    <scope>NUCLEOTIDE SEQUENCE</scope>
    <source>
        <strain evidence="4">CBS 141.50</strain>
    </source>
</reference>
<dbReference type="InterPro" id="IPR009571">
    <property type="entry name" value="SUR7/Rim9-like_fungi"/>
</dbReference>
<feature type="transmembrane region" description="Helical" evidence="2">
    <location>
        <begin position="335"/>
        <end position="355"/>
    </location>
</feature>
<dbReference type="Pfam" id="PF06687">
    <property type="entry name" value="SUR7"/>
    <property type="match status" value="1"/>
</dbReference>
<keyword evidence="2" id="KW-0812">Transmembrane</keyword>
<evidence type="ECO:0000256" key="3">
    <source>
        <dbReference type="SAM" id="SignalP"/>
    </source>
</evidence>
<evidence type="ECO:0000313" key="4">
    <source>
        <dbReference type="EMBL" id="KAK4144438.1"/>
    </source>
</evidence>
<dbReference type="AlphaFoldDB" id="A0AAN6V3Y4"/>
<protein>
    <submittedName>
        <fullName evidence="4">Uncharacterized protein</fullName>
    </submittedName>
</protein>
<feature type="transmembrane region" description="Helical" evidence="2">
    <location>
        <begin position="262"/>
        <end position="282"/>
    </location>
</feature>
<feature type="transmembrane region" description="Helical" evidence="2">
    <location>
        <begin position="218"/>
        <end position="241"/>
    </location>
</feature>
<name>A0AAN6V3Y4_9PEZI</name>
<evidence type="ECO:0000256" key="2">
    <source>
        <dbReference type="SAM" id="Phobius"/>
    </source>
</evidence>
<keyword evidence="5" id="KW-1185">Reference proteome</keyword>
<comment type="caution">
    <text evidence="4">The sequence shown here is derived from an EMBL/GenBank/DDBJ whole genome shotgun (WGS) entry which is preliminary data.</text>
</comment>
<sequence>MAFTAAHFLRMTPVVFSWVALLLAVLVLCAGNKPGFMGGYNLISVDILSSNSPSSKQVLDTRSPSPSNDCGGPLSWLCDQMNSAASSAFQMTPTPPPVPAPAPTPTAGSQDTPTESSTPYVANFSGRFYSFYTMTLCEGMITLDGDHNMDQCHPYFTGDPATIPYLLSVANLSPHDQAPLKSRSSCSDADPDPTDITPPYAILSALEQLTTLAQAITILWSVGLGFTGLAVFASIPAVFISHDDGDDGIPATYQWAVYTNNFCSMCAFGFLMLGALVGAIGAKVKEGTIRGLAGMYRDADAGGQAPVENSGMEVLKKGSGFRGIDAVAGTSWVGMSWGTVALMLVVVVYWVVRLVKLRRAKKEKRDAEDSSSVEEVPRPGFPGYPNFARPQGPPPPKAPPQAPPARGPPGAGFSMPNMPNIPGAPWFFKTAMNQMGRGGPQQ</sequence>
<dbReference type="GO" id="GO:0005886">
    <property type="term" value="C:plasma membrane"/>
    <property type="evidence" value="ECO:0007669"/>
    <property type="project" value="InterPro"/>
</dbReference>
<feature type="compositionally biased region" description="Pro residues" evidence="1">
    <location>
        <begin position="391"/>
        <end position="407"/>
    </location>
</feature>
<evidence type="ECO:0000256" key="1">
    <source>
        <dbReference type="SAM" id="MobiDB-lite"/>
    </source>
</evidence>
<feature type="chain" id="PRO_5042834097" evidence="3">
    <location>
        <begin position="32"/>
        <end position="442"/>
    </location>
</feature>
<feature type="compositionally biased region" description="Polar residues" evidence="1">
    <location>
        <begin position="108"/>
        <end position="117"/>
    </location>
</feature>
<accession>A0AAN6V3Y4</accession>
<feature type="region of interest" description="Disordered" evidence="1">
    <location>
        <begin position="87"/>
        <end position="117"/>
    </location>
</feature>
<dbReference type="Proteomes" id="UP001302676">
    <property type="component" value="Unassembled WGS sequence"/>
</dbReference>
<dbReference type="EMBL" id="MU853577">
    <property type="protein sequence ID" value="KAK4144438.1"/>
    <property type="molecule type" value="Genomic_DNA"/>
</dbReference>
<keyword evidence="2" id="KW-1133">Transmembrane helix</keyword>
<keyword evidence="3" id="KW-0732">Signal</keyword>
<keyword evidence="2" id="KW-0472">Membrane</keyword>
<feature type="region of interest" description="Disordered" evidence="1">
    <location>
        <begin position="361"/>
        <end position="442"/>
    </location>
</feature>
<evidence type="ECO:0000313" key="5">
    <source>
        <dbReference type="Proteomes" id="UP001302676"/>
    </source>
</evidence>
<organism evidence="4 5">
    <name type="scientific">Dichotomopilus funicola</name>
    <dbReference type="NCBI Taxonomy" id="1934379"/>
    <lineage>
        <taxon>Eukaryota</taxon>
        <taxon>Fungi</taxon>
        <taxon>Dikarya</taxon>
        <taxon>Ascomycota</taxon>
        <taxon>Pezizomycotina</taxon>
        <taxon>Sordariomycetes</taxon>
        <taxon>Sordariomycetidae</taxon>
        <taxon>Sordariales</taxon>
        <taxon>Chaetomiaceae</taxon>
        <taxon>Dichotomopilus</taxon>
    </lineage>
</organism>
<proteinExistence type="predicted"/>
<dbReference type="RefSeq" id="XP_062637809.1">
    <property type="nucleotide sequence ID" value="XM_062780447.1"/>
</dbReference>
<feature type="compositionally biased region" description="Pro residues" evidence="1">
    <location>
        <begin position="93"/>
        <end position="104"/>
    </location>
</feature>
<gene>
    <name evidence="4" type="ORF">C8A04DRAFT_27897</name>
</gene>